<feature type="domain" description="C2H2-type" evidence="9">
    <location>
        <begin position="103"/>
        <end position="125"/>
    </location>
</feature>
<evidence type="ECO:0000256" key="4">
    <source>
        <dbReference type="ARBA" id="ARBA00022771"/>
    </source>
</evidence>
<keyword evidence="2" id="KW-0479">Metal-binding</keyword>
<dbReference type="FunFam" id="3.30.160.60:FF:000145">
    <property type="entry name" value="Zinc finger protein 574"/>
    <property type="match status" value="1"/>
</dbReference>
<dbReference type="PANTHER" id="PTHR23235">
    <property type="entry name" value="KRUEPPEL-LIKE TRANSCRIPTION FACTOR"/>
    <property type="match status" value="1"/>
</dbReference>
<feature type="domain" description="C2H2-type" evidence="9">
    <location>
        <begin position="128"/>
        <end position="158"/>
    </location>
</feature>
<feature type="domain" description="C2H2-type" evidence="9">
    <location>
        <begin position="73"/>
        <end position="102"/>
    </location>
</feature>
<name>A0A9W6WG11_CANBO</name>
<evidence type="ECO:0000256" key="5">
    <source>
        <dbReference type="ARBA" id="ARBA00022833"/>
    </source>
</evidence>
<dbReference type="InterPro" id="IPR013087">
    <property type="entry name" value="Znf_C2H2_type"/>
</dbReference>
<evidence type="ECO:0000256" key="2">
    <source>
        <dbReference type="ARBA" id="ARBA00022723"/>
    </source>
</evidence>
<evidence type="ECO:0000313" key="11">
    <source>
        <dbReference type="Proteomes" id="UP001165120"/>
    </source>
</evidence>
<dbReference type="PROSITE" id="PS50157">
    <property type="entry name" value="ZINC_FINGER_C2H2_2"/>
    <property type="match status" value="3"/>
</dbReference>
<evidence type="ECO:0000256" key="1">
    <source>
        <dbReference type="ARBA" id="ARBA00004123"/>
    </source>
</evidence>
<evidence type="ECO:0000313" key="10">
    <source>
        <dbReference type="EMBL" id="GME70007.1"/>
    </source>
</evidence>
<dbReference type="GO" id="GO:0008270">
    <property type="term" value="F:zinc ion binding"/>
    <property type="evidence" value="ECO:0007669"/>
    <property type="project" value="UniProtKB-KW"/>
</dbReference>
<evidence type="ECO:0000259" key="9">
    <source>
        <dbReference type="PROSITE" id="PS50157"/>
    </source>
</evidence>
<comment type="caution">
    <text evidence="10">The sequence shown here is derived from an EMBL/GenBank/DDBJ whole genome shotgun (WGS) entry which is preliminary data.</text>
</comment>
<reference evidence="10" key="1">
    <citation type="submission" date="2023-04" db="EMBL/GenBank/DDBJ databases">
        <title>Candida boidinii NBRC 10035.</title>
        <authorList>
            <person name="Ichikawa N."/>
            <person name="Sato H."/>
            <person name="Tonouchi N."/>
        </authorList>
    </citation>
    <scope>NUCLEOTIDE SEQUENCE</scope>
    <source>
        <strain evidence="10">NBRC 10035</strain>
    </source>
</reference>
<keyword evidence="4 7" id="KW-0863">Zinc-finger</keyword>
<evidence type="ECO:0000256" key="8">
    <source>
        <dbReference type="SAM" id="MobiDB-lite"/>
    </source>
</evidence>
<evidence type="ECO:0000256" key="7">
    <source>
        <dbReference type="PROSITE-ProRule" id="PRU00042"/>
    </source>
</evidence>
<keyword evidence="6" id="KW-0539">Nucleus</keyword>
<feature type="region of interest" description="Disordered" evidence="8">
    <location>
        <begin position="1"/>
        <end position="22"/>
    </location>
</feature>
<organism evidence="10 11">
    <name type="scientific">Candida boidinii</name>
    <name type="common">Yeast</name>
    <dbReference type="NCBI Taxonomy" id="5477"/>
    <lineage>
        <taxon>Eukaryota</taxon>
        <taxon>Fungi</taxon>
        <taxon>Dikarya</taxon>
        <taxon>Ascomycota</taxon>
        <taxon>Saccharomycotina</taxon>
        <taxon>Pichiomycetes</taxon>
        <taxon>Pichiales</taxon>
        <taxon>Pichiaceae</taxon>
        <taxon>Ogataea</taxon>
        <taxon>Ogataea/Candida clade</taxon>
    </lineage>
</organism>
<dbReference type="InterPro" id="IPR036236">
    <property type="entry name" value="Znf_C2H2_sf"/>
</dbReference>
<dbReference type="SMART" id="SM00355">
    <property type="entry name" value="ZnF_C2H2"/>
    <property type="match status" value="2"/>
</dbReference>
<gene>
    <name evidence="10" type="ORF">Cboi02_000269500</name>
</gene>
<keyword evidence="5" id="KW-0862">Zinc</keyword>
<dbReference type="AlphaFoldDB" id="A0A9W6WG11"/>
<keyword evidence="3" id="KW-0677">Repeat</keyword>
<accession>A0A9W6WG11</accession>
<dbReference type="EMBL" id="BSXN01000835">
    <property type="protein sequence ID" value="GME70007.1"/>
    <property type="molecule type" value="Genomic_DNA"/>
</dbReference>
<dbReference type="Gene3D" id="3.30.160.60">
    <property type="entry name" value="Classic Zinc Finger"/>
    <property type="match status" value="2"/>
</dbReference>
<evidence type="ECO:0000256" key="6">
    <source>
        <dbReference type="ARBA" id="ARBA00023242"/>
    </source>
</evidence>
<dbReference type="SUPFAM" id="SSF57667">
    <property type="entry name" value="beta-beta-alpha zinc fingers"/>
    <property type="match status" value="1"/>
</dbReference>
<dbReference type="Pfam" id="PF00096">
    <property type="entry name" value="zf-C2H2"/>
    <property type="match status" value="2"/>
</dbReference>
<comment type="subcellular location">
    <subcellularLocation>
        <location evidence="1">Nucleus</location>
    </subcellularLocation>
</comment>
<dbReference type="PROSITE" id="PS00028">
    <property type="entry name" value="ZINC_FINGER_C2H2_1"/>
    <property type="match status" value="2"/>
</dbReference>
<feature type="compositionally biased region" description="Basic and acidic residues" evidence="8">
    <location>
        <begin position="182"/>
        <end position="207"/>
    </location>
</feature>
<feature type="compositionally biased region" description="Low complexity" evidence="8">
    <location>
        <begin position="208"/>
        <end position="220"/>
    </location>
</feature>
<keyword evidence="11" id="KW-1185">Reference proteome</keyword>
<protein>
    <submittedName>
        <fullName evidence="10">Unnamed protein product</fullName>
    </submittedName>
</protein>
<sequence>MNNTTSGLQTPPQIKTPSKLNWTPTLIAKKRSMDDMLKQKMQSPTRKHSTITTTLPRGALDNHFVGPDKDHLYLCLFNECGKTFTRISNIRAHIQTHLSDRPFSCDVCNKKFVRNHDLKRHYRGHQEFTCVCPCGKKFPRKDALKRHRLRMICVGGIPDEKGIIKKKSINGLPVKRGRPKRKVTDSVNDRLLNDINDKKRQKLDKSDNSSNNISSDENTSPIGDSPLTDNSAINDSMNDSVGIVNRSSNLADFQTYTGNGNINSNSETYYEQVGNNSKMFSNIDDDISFSVFEDMTTDKTF</sequence>
<evidence type="ECO:0000256" key="3">
    <source>
        <dbReference type="ARBA" id="ARBA00022737"/>
    </source>
</evidence>
<dbReference type="GO" id="GO:0005634">
    <property type="term" value="C:nucleus"/>
    <property type="evidence" value="ECO:0007669"/>
    <property type="project" value="UniProtKB-SubCell"/>
</dbReference>
<proteinExistence type="predicted"/>
<feature type="region of interest" description="Disordered" evidence="8">
    <location>
        <begin position="170"/>
        <end position="234"/>
    </location>
</feature>
<dbReference type="Proteomes" id="UP001165120">
    <property type="component" value="Unassembled WGS sequence"/>
</dbReference>